<keyword evidence="1" id="KW-0472">Membrane</keyword>
<comment type="caution">
    <text evidence="2">The sequence shown here is derived from an EMBL/GenBank/DDBJ whole genome shotgun (WGS) entry which is preliminary data.</text>
</comment>
<evidence type="ECO:0000256" key="1">
    <source>
        <dbReference type="SAM" id="Phobius"/>
    </source>
</evidence>
<evidence type="ECO:0000313" key="3">
    <source>
        <dbReference type="Proteomes" id="UP000828390"/>
    </source>
</evidence>
<sequence>MHVSKVSSQISLCSPCYRIVQYNNVTKPPTTYSSYILFRLQRCLPVLHLIVIGITLGLVLTGHDVFPAVFDSLPLYIYNSDRLKELSWKSRQTYERFVFRPVYGLSFNTGYRGRLKDAFEVIFEDPNGNVLTKDHLERIHHAEERLFNIERYQEHFCLWDINYNCMKPQSIIRLFDGTYSHIDPVFSGLNFLNVCDVMYKASIYNETREFMELFVGKDFIATQ</sequence>
<dbReference type="Proteomes" id="UP000828390">
    <property type="component" value="Unassembled WGS sequence"/>
</dbReference>
<feature type="transmembrane region" description="Helical" evidence="1">
    <location>
        <begin position="43"/>
        <end position="62"/>
    </location>
</feature>
<organism evidence="2 3">
    <name type="scientific">Dreissena polymorpha</name>
    <name type="common">Zebra mussel</name>
    <name type="synonym">Mytilus polymorpha</name>
    <dbReference type="NCBI Taxonomy" id="45954"/>
    <lineage>
        <taxon>Eukaryota</taxon>
        <taxon>Metazoa</taxon>
        <taxon>Spiralia</taxon>
        <taxon>Lophotrochozoa</taxon>
        <taxon>Mollusca</taxon>
        <taxon>Bivalvia</taxon>
        <taxon>Autobranchia</taxon>
        <taxon>Heteroconchia</taxon>
        <taxon>Euheterodonta</taxon>
        <taxon>Imparidentia</taxon>
        <taxon>Neoheterodontei</taxon>
        <taxon>Myida</taxon>
        <taxon>Dreissenoidea</taxon>
        <taxon>Dreissenidae</taxon>
        <taxon>Dreissena</taxon>
    </lineage>
</organism>
<protein>
    <submittedName>
        <fullName evidence="2">Uncharacterized protein</fullName>
    </submittedName>
</protein>
<reference evidence="2" key="2">
    <citation type="submission" date="2020-11" db="EMBL/GenBank/DDBJ databases">
        <authorList>
            <person name="McCartney M.A."/>
            <person name="Auch B."/>
            <person name="Kono T."/>
            <person name="Mallez S."/>
            <person name="Becker A."/>
            <person name="Gohl D.M."/>
            <person name="Silverstein K.A.T."/>
            <person name="Koren S."/>
            <person name="Bechman K.B."/>
            <person name="Herman A."/>
            <person name="Abrahante J.E."/>
            <person name="Garbe J."/>
        </authorList>
    </citation>
    <scope>NUCLEOTIDE SEQUENCE</scope>
    <source>
        <strain evidence="2">Duluth1</strain>
        <tissue evidence="2">Whole animal</tissue>
    </source>
</reference>
<reference evidence="2" key="1">
    <citation type="journal article" date="2019" name="bioRxiv">
        <title>The Genome of the Zebra Mussel, Dreissena polymorpha: A Resource for Invasive Species Research.</title>
        <authorList>
            <person name="McCartney M.A."/>
            <person name="Auch B."/>
            <person name="Kono T."/>
            <person name="Mallez S."/>
            <person name="Zhang Y."/>
            <person name="Obille A."/>
            <person name="Becker A."/>
            <person name="Abrahante J.E."/>
            <person name="Garbe J."/>
            <person name="Badalamenti J.P."/>
            <person name="Herman A."/>
            <person name="Mangelson H."/>
            <person name="Liachko I."/>
            <person name="Sullivan S."/>
            <person name="Sone E.D."/>
            <person name="Koren S."/>
            <person name="Silverstein K.A.T."/>
            <person name="Beckman K.B."/>
            <person name="Gohl D.M."/>
        </authorList>
    </citation>
    <scope>NUCLEOTIDE SEQUENCE</scope>
    <source>
        <strain evidence="2">Duluth1</strain>
        <tissue evidence="2">Whole animal</tissue>
    </source>
</reference>
<evidence type="ECO:0000313" key="2">
    <source>
        <dbReference type="EMBL" id="KAH3845208.1"/>
    </source>
</evidence>
<dbReference type="EMBL" id="JAIWYP010000003">
    <property type="protein sequence ID" value="KAH3845208.1"/>
    <property type="molecule type" value="Genomic_DNA"/>
</dbReference>
<proteinExistence type="predicted"/>
<name>A0A9D4KT81_DREPO</name>
<keyword evidence="1" id="KW-0812">Transmembrane</keyword>
<dbReference type="AlphaFoldDB" id="A0A9D4KT81"/>
<keyword evidence="3" id="KW-1185">Reference proteome</keyword>
<gene>
    <name evidence="2" type="ORF">DPMN_087483</name>
</gene>
<keyword evidence="1" id="KW-1133">Transmembrane helix</keyword>
<accession>A0A9D4KT81</accession>